<dbReference type="AlphaFoldDB" id="A0A381ZBN9"/>
<dbReference type="EMBL" id="UINC01020551">
    <property type="protein sequence ID" value="SVA86187.1"/>
    <property type="molecule type" value="Genomic_DNA"/>
</dbReference>
<protein>
    <submittedName>
        <fullName evidence="1">Uncharacterized protein</fullName>
    </submittedName>
</protein>
<evidence type="ECO:0000313" key="1">
    <source>
        <dbReference type="EMBL" id="SVA86187.1"/>
    </source>
</evidence>
<organism evidence="1">
    <name type="scientific">marine metagenome</name>
    <dbReference type="NCBI Taxonomy" id="408172"/>
    <lineage>
        <taxon>unclassified sequences</taxon>
        <taxon>metagenomes</taxon>
        <taxon>ecological metagenomes</taxon>
    </lineage>
</organism>
<name>A0A381ZBN9_9ZZZZ</name>
<proteinExistence type="predicted"/>
<gene>
    <name evidence="1" type="ORF">METZ01_LOCUS139041</name>
</gene>
<reference evidence="1" key="1">
    <citation type="submission" date="2018-05" db="EMBL/GenBank/DDBJ databases">
        <authorList>
            <person name="Lanie J.A."/>
            <person name="Ng W.-L."/>
            <person name="Kazmierczak K.M."/>
            <person name="Andrzejewski T.M."/>
            <person name="Davidsen T.M."/>
            <person name="Wayne K.J."/>
            <person name="Tettelin H."/>
            <person name="Glass J.I."/>
            <person name="Rusch D."/>
            <person name="Podicherti R."/>
            <person name="Tsui H.-C.T."/>
            <person name="Winkler M.E."/>
        </authorList>
    </citation>
    <scope>NUCLEOTIDE SEQUENCE</scope>
</reference>
<accession>A0A381ZBN9</accession>
<sequence>MRERTRKTGKWVESEGLGTESELIGKEDPLRKALVEYRDLKKWKPIHKSLKKSVREGRIQGETDLISEWSDRIGVGYAEDLKSAKRKAKIKLKRIKAKRLKEKKKK</sequence>